<dbReference type="Gene3D" id="3.40.630.30">
    <property type="match status" value="1"/>
</dbReference>
<reference evidence="1 2" key="1">
    <citation type="submission" date="2018-10" db="EMBL/GenBank/DDBJ databases">
        <title>Draft genome sequence of Pantoea vagans isolated from corpses of the sugarcane aphid Melanaphis sacchari Zehntner.</title>
        <authorList>
            <person name="Toledo E."/>
            <person name="Pena G."/>
            <person name="Lozano L."/>
        </authorList>
    </citation>
    <scope>NUCLEOTIDE SEQUENCE [LARGE SCALE GENOMIC DNA]</scope>
    <source>
        <strain evidence="1 2">ET-90</strain>
    </source>
</reference>
<organism evidence="1 2">
    <name type="scientific">Pantoea vagans</name>
    <dbReference type="NCBI Taxonomy" id="470934"/>
    <lineage>
        <taxon>Bacteria</taxon>
        <taxon>Pseudomonadati</taxon>
        <taxon>Pseudomonadota</taxon>
        <taxon>Gammaproteobacteria</taxon>
        <taxon>Enterobacterales</taxon>
        <taxon>Erwiniaceae</taxon>
        <taxon>Pantoea</taxon>
    </lineage>
</organism>
<evidence type="ECO:0000313" key="2">
    <source>
        <dbReference type="Proteomes" id="UP000426772"/>
    </source>
</evidence>
<accession>A0ABY3L9H6</accession>
<dbReference type="EMBL" id="RCNL01000017">
    <property type="protein sequence ID" value="TXL74223.1"/>
    <property type="molecule type" value="Genomic_DNA"/>
</dbReference>
<protein>
    <recommendedName>
        <fullName evidence="3">GNAT family N-acetyltransferase</fullName>
    </recommendedName>
</protein>
<dbReference type="SUPFAM" id="SSF55729">
    <property type="entry name" value="Acyl-CoA N-acyltransferases (Nat)"/>
    <property type="match status" value="1"/>
</dbReference>
<dbReference type="RefSeq" id="WP_147790129.1">
    <property type="nucleotide sequence ID" value="NZ_RCNL01000017.1"/>
</dbReference>
<dbReference type="InterPro" id="IPR016181">
    <property type="entry name" value="Acyl_CoA_acyltransferase"/>
</dbReference>
<evidence type="ECO:0000313" key="1">
    <source>
        <dbReference type="EMBL" id="TXL74223.1"/>
    </source>
</evidence>
<sequence length="377" mass="43582">MKKSDVKLSPIAAKIRFMWKHSTHPVFHMMHRLLDSIQPAKILICENRDVRIAYVGNQKGISHGFTFLTDQLEADAGPLNRSLKSVYPWRKQYWIQRLSAETDMIMVGGSPGITAMLASDGYVMPMRVHYNVELNAETEPEKMLSKQTRKNYLRDLSRSGWCAELSRKEEDFWFFYEKMHLPTMQNRHGEQTRTDDLNVAFNELFKKGFVFFLTQNGLRNAGVVCREYSDRKVISMRLAGVLNADDAFYQDGSFLALYVFLIRWAHENGYCRVELSGSEPFISKGLHQFKRTLGPSLMNADNQYAPFVLGLRTRGTNPIIRSLLVRNPLIEFCEGNISGPFRGVFFREEGAPEWKRGWKTVNLEKEYNVWLPVQDGK</sequence>
<name>A0ABY3L9H6_9GAMM</name>
<dbReference type="Proteomes" id="UP000426772">
    <property type="component" value="Unassembled WGS sequence"/>
</dbReference>
<gene>
    <name evidence="1" type="ORF">D9O29_22980</name>
</gene>
<keyword evidence="2" id="KW-1185">Reference proteome</keyword>
<evidence type="ECO:0008006" key="3">
    <source>
        <dbReference type="Google" id="ProtNLM"/>
    </source>
</evidence>
<proteinExistence type="predicted"/>
<comment type="caution">
    <text evidence="1">The sequence shown here is derived from an EMBL/GenBank/DDBJ whole genome shotgun (WGS) entry which is preliminary data.</text>
</comment>